<dbReference type="PRINTS" id="PR00412">
    <property type="entry name" value="EPOXHYDRLASE"/>
</dbReference>
<dbReference type="Gene3D" id="3.40.50.1820">
    <property type="entry name" value="alpha/beta hydrolase"/>
    <property type="match status" value="1"/>
</dbReference>
<evidence type="ECO:0000313" key="2">
    <source>
        <dbReference type="EMBL" id="QIK37427.1"/>
    </source>
</evidence>
<dbReference type="KEGG" id="cjap:GWK36_04895"/>
<keyword evidence="2" id="KW-0378">Hydrolase</keyword>
<protein>
    <submittedName>
        <fullName evidence="2">Alpha/beta hydrolase</fullName>
    </submittedName>
</protein>
<dbReference type="InterPro" id="IPR029058">
    <property type="entry name" value="AB_hydrolase_fold"/>
</dbReference>
<dbReference type="PRINTS" id="PR00111">
    <property type="entry name" value="ABHYDROLASE"/>
</dbReference>
<dbReference type="GO" id="GO:0016787">
    <property type="term" value="F:hydrolase activity"/>
    <property type="evidence" value="ECO:0007669"/>
    <property type="project" value="UniProtKB-KW"/>
</dbReference>
<evidence type="ECO:0000259" key="1">
    <source>
        <dbReference type="Pfam" id="PF00561"/>
    </source>
</evidence>
<accession>A0A6G7VCB2</accession>
<keyword evidence="3" id="KW-1185">Reference proteome</keyword>
<dbReference type="PANTHER" id="PTHR43689:SF8">
    <property type="entry name" value="ALPHA_BETA-HYDROLASES SUPERFAMILY PROTEIN"/>
    <property type="match status" value="1"/>
</dbReference>
<dbReference type="PANTHER" id="PTHR43689">
    <property type="entry name" value="HYDROLASE"/>
    <property type="match status" value="1"/>
</dbReference>
<proteinExistence type="predicted"/>
<sequence>MLKHSIPPSPPAGDPQSRFIEINGIRIHYRRLGTGGPLILLIHGSFLNLDSWSEVMGPLAELGTVVAFDRPGFGASDRPLPGPGRSGMALYSAEAQARLVAELIPELGFKRALLVGNSTGGTLALLTALAQPERVSGLVLIDAMVYSGYATSEVPAAVRGFMAAIKPVFSWLMGVLIDRLFAKAMRRFWYRPERLSDERIAQLKSEFMQGAWREAFFELFLATRKLALDQRLPDLRLPTLVITGEHDRAVKPEESLRLAQAIAGAKLCVIPESGHLPHEEQPTAVLAAIRDFISRLA</sequence>
<dbReference type="Pfam" id="PF00561">
    <property type="entry name" value="Abhydrolase_1"/>
    <property type="match status" value="1"/>
</dbReference>
<reference evidence="3" key="1">
    <citation type="submission" date="2020-01" db="EMBL/GenBank/DDBJ databases">
        <title>Caldichromatium gen. nov., sp. nov., a thermophilic purple sulfur bacterium member of the family Chromatiaceae isolated from Nakabusa hot spring, Japan.</title>
        <authorList>
            <person name="Saini M.K."/>
            <person name="Hanada S."/>
            <person name="Tank M."/>
        </authorList>
    </citation>
    <scope>NUCLEOTIDE SEQUENCE [LARGE SCALE GENOMIC DNA]</scope>
    <source>
        <strain evidence="3">No.7</strain>
    </source>
</reference>
<dbReference type="SUPFAM" id="SSF53474">
    <property type="entry name" value="alpha/beta-Hydrolases"/>
    <property type="match status" value="1"/>
</dbReference>
<feature type="domain" description="AB hydrolase-1" evidence="1">
    <location>
        <begin position="37"/>
        <end position="281"/>
    </location>
</feature>
<evidence type="ECO:0000313" key="3">
    <source>
        <dbReference type="Proteomes" id="UP000502699"/>
    </source>
</evidence>
<dbReference type="EMBL" id="CP048029">
    <property type="protein sequence ID" value="QIK37427.1"/>
    <property type="molecule type" value="Genomic_DNA"/>
</dbReference>
<name>A0A6G7VCB2_9GAMM</name>
<dbReference type="InterPro" id="IPR000639">
    <property type="entry name" value="Epox_hydrolase-like"/>
</dbReference>
<dbReference type="Proteomes" id="UP000502699">
    <property type="component" value="Chromosome"/>
</dbReference>
<dbReference type="RefSeq" id="WP_166270196.1">
    <property type="nucleotide sequence ID" value="NZ_CP048029.1"/>
</dbReference>
<gene>
    <name evidence="2" type="ORF">GWK36_04895</name>
</gene>
<dbReference type="AlphaFoldDB" id="A0A6G7VCB2"/>
<organism evidence="2 3">
    <name type="scientific">Caldichromatium japonicum</name>
    <dbReference type="NCBI Taxonomy" id="2699430"/>
    <lineage>
        <taxon>Bacteria</taxon>
        <taxon>Pseudomonadati</taxon>
        <taxon>Pseudomonadota</taxon>
        <taxon>Gammaproteobacteria</taxon>
        <taxon>Chromatiales</taxon>
        <taxon>Chromatiaceae</taxon>
        <taxon>Caldichromatium</taxon>
    </lineage>
</organism>
<dbReference type="InterPro" id="IPR000073">
    <property type="entry name" value="AB_hydrolase_1"/>
</dbReference>